<organism evidence="2 3">
    <name type="scientific">Lampropedia aestuarii</name>
    <dbReference type="NCBI Taxonomy" id="2562762"/>
    <lineage>
        <taxon>Bacteria</taxon>
        <taxon>Pseudomonadati</taxon>
        <taxon>Pseudomonadota</taxon>
        <taxon>Betaproteobacteria</taxon>
        <taxon>Burkholderiales</taxon>
        <taxon>Comamonadaceae</taxon>
        <taxon>Lampropedia</taxon>
    </lineage>
</organism>
<dbReference type="PANTHER" id="PTHR38598">
    <property type="entry name" value="INNER MEMBRANE PROTEIN YJCH"/>
    <property type="match status" value="1"/>
</dbReference>
<feature type="transmembrane region" description="Helical" evidence="1">
    <location>
        <begin position="71"/>
        <end position="88"/>
    </location>
</feature>
<dbReference type="InterPro" id="IPR007436">
    <property type="entry name" value="DUF485"/>
</dbReference>
<evidence type="ECO:0000256" key="1">
    <source>
        <dbReference type="SAM" id="Phobius"/>
    </source>
</evidence>
<reference evidence="2 3" key="1">
    <citation type="submission" date="2019-04" db="EMBL/GenBank/DDBJ databases">
        <title>Lampropedia sp YIM MLB12 draf genome.</title>
        <authorList>
            <person name="Wang Y.-X."/>
        </authorList>
    </citation>
    <scope>NUCLEOTIDE SEQUENCE [LARGE SCALE GENOMIC DNA]</scope>
    <source>
        <strain evidence="2 3">YIM MLB12</strain>
    </source>
</reference>
<dbReference type="OrthoDB" id="5297034at2"/>
<dbReference type="InterPro" id="IPR052959">
    <property type="entry name" value="Inner_membrane_assoc"/>
</dbReference>
<gene>
    <name evidence="2" type="ORF">E8K88_05190</name>
</gene>
<protein>
    <submittedName>
        <fullName evidence="2">DUF485 domain-containing protein</fullName>
    </submittedName>
</protein>
<keyword evidence="1" id="KW-0472">Membrane</keyword>
<dbReference type="GO" id="GO:0005886">
    <property type="term" value="C:plasma membrane"/>
    <property type="evidence" value="ECO:0007669"/>
    <property type="project" value="TreeGrafter"/>
</dbReference>
<evidence type="ECO:0000313" key="2">
    <source>
        <dbReference type="EMBL" id="THJ34883.1"/>
    </source>
</evidence>
<keyword evidence="1" id="KW-1133">Transmembrane helix</keyword>
<dbReference type="Pfam" id="PF04341">
    <property type="entry name" value="DUF485"/>
    <property type="match status" value="1"/>
</dbReference>
<dbReference type="RefSeq" id="WP_136405596.1">
    <property type="nucleotide sequence ID" value="NZ_SSWX01000005.1"/>
</dbReference>
<evidence type="ECO:0000313" key="3">
    <source>
        <dbReference type="Proteomes" id="UP000306236"/>
    </source>
</evidence>
<keyword evidence="1" id="KW-0812">Transmembrane</keyword>
<accession>A0A4S5BU98</accession>
<proteinExistence type="predicted"/>
<feature type="transmembrane region" description="Helical" evidence="1">
    <location>
        <begin position="30"/>
        <end position="51"/>
    </location>
</feature>
<dbReference type="Proteomes" id="UP000306236">
    <property type="component" value="Unassembled WGS sequence"/>
</dbReference>
<name>A0A4S5BU98_9BURK</name>
<dbReference type="EMBL" id="SSWX01000005">
    <property type="protein sequence ID" value="THJ34883.1"/>
    <property type="molecule type" value="Genomic_DNA"/>
</dbReference>
<keyword evidence="3" id="KW-1185">Reference proteome</keyword>
<comment type="caution">
    <text evidence="2">The sequence shown here is derived from an EMBL/GenBank/DDBJ whole genome shotgun (WGS) entry which is preliminary data.</text>
</comment>
<dbReference type="AlphaFoldDB" id="A0A4S5BU98"/>
<dbReference type="PANTHER" id="PTHR38598:SF1">
    <property type="entry name" value="INNER MEMBRANE PROTEIN YJCH"/>
    <property type="match status" value="1"/>
</dbReference>
<sequence length="107" mass="12113">MSQTATQDQVIQRIQSNPKYQRLRSVRNRFAWVLTILMLIVYYGYVGLIAFDKELLAKPIGAGVTTWGMPIGLGVILFTVVVTGIYVYRANTEFDAITEQILKEAQQ</sequence>